<name>A0A2P7NQJ5_9PROT</name>
<evidence type="ECO:0000313" key="6">
    <source>
        <dbReference type="EMBL" id="PSJ15756.1"/>
    </source>
</evidence>
<dbReference type="Gene3D" id="3.40.50.180">
    <property type="entry name" value="Methylesterase CheB, C-terminal domain"/>
    <property type="match status" value="1"/>
</dbReference>
<dbReference type="EMBL" id="PXXU01000181">
    <property type="protein sequence ID" value="PSJ15756.1"/>
    <property type="molecule type" value="Genomic_DNA"/>
</dbReference>
<evidence type="ECO:0000256" key="1">
    <source>
        <dbReference type="ARBA" id="ARBA00022801"/>
    </source>
</evidence>
<dbReference type="Proteomes" id="UP000241912">
    <property type="component" value="Unassembled WGS sequence"/>
</dbReference>
<dbReference type="GO" id="GO:0000156">
    <property type="term" value="F:phosphorelay response regulator activity"/>
    <property type="evidence" value="ECO:0007669"/>
    <property type="project" value="InterPro"/>
</dbReference>
<dbReference type="Pfam" id="PF01339">
    <property type="entry name" value="CheB_methylest"/>
    <property type="match status" value="1"/>
</dbReference>
<evidence type="ECO:0000256" key="3">
    <source>
        <dbReference type="ARBA" id="ARBA00048267"/>
    </source>
</evidence>
<protein>
    <recommendedName>
        <fullName evidence="2">protein-glutamate methylesterase</fullName>
        <ecNumber evidence="2">3.1.1.61</ecNumber>
    </recommendedName>
</protein>
<dbReference type="InterPro" id="IPR035909">
    <property type="entry name" value="CheB_C"/>
</dbReference>
<dbReference type="PANTHER" id="PTHR42872">
    <property type="entry name" value="PROTEIN-GLUTAMATE METHYLESTERASE/PROTEIN-GLUTAMINE GLUTAMINASE"/>
    <property type="match status" value="1"/>
</dbReference>
<comment type="caution">
    <text evidence="4">Lacks conserved residue(s) required for the propagation of feature annotation.</text>
</comment>
<comment type="catalytic activity">
    <reaction evidence="3">
        <text>[protein]-L-glutamate 5-O-methyl ester + H2O = L-glutamyl-[protein] + methanol + H(+)</text>
        <dbReference type="Rhea" id="RHEA:23236"/>
        <dbReference type="Rhea" id="RHEA-COMP:10208"/>
        <dbReference type="Rhea" id="RHEA-COMP:10311"/>
        <dbReference type="ChEBI" id="CHEBI:15377"/>
        <dbReference type="ChEBI" id="CHEBI:15378"/>
        <dbReference type="ChEBI" id="CHEBI:17790"/>
        <dbReference type="ChEBI" id="CHEBI:29973"/>
        <dbReference type="ChEBI" id="CHEBI:82795"/>
        <dbReference type="EC" id="3.1.1.61"/>
    </reaction>
</comment>
<organism evidence="6 7">
    <name type="scientific">Nitrosomonas supralitoralis</name>
    <dbReference type="NCBI Taxonomy" id="2116706"/>
    <lineage>
        <taxon>Bacteria</taxon>
        <taxon>Pseudomonadati</taxon>
        <taxon>Pseudomonadota</taxon>
        <taxon>Betaproteobacteria</taxon>
        <taxon>Nitrosomonadales</taxon>
        <taxon>Nitrosomonadaceae</taxon>
        <taxon>Nitrosomonas</taxon>
    </lineage>
</organism>
<sequence length="130" mass="14530">MTIFSYPLRQNYRKKSICIVLTDADHDGTIGLKAIKAEGGMAMAQQPETAQHPDMPQSAIHTGLVDYVLPIEQMGEKLIHYIDQTGFWRFETHLAPEKEAQTLGHILNLIGTSGGGVRYAYFHGVRSFIK</sequence>
<reference evidence="6 7" key="1">
    <citation type="submission" date="2018-03" db="EMBL/GenBank/DDBJ databases">
        <title>Draft genome of Nitrosomonas supralitoralis APG5.</title>
        <authorList>
            <person name="Urakawa H."/>
            <person name="Lopez J.V."/>
        </authorList>
    </citation>
    <scope>NUCLEOTIDE SEQUENCE [LARGE SCALE GENOMIC DNA]</scope>
    <source>
        <strain evidence="6 7">APG5</strain>
    </source>
</reference>
<evidence type="ECO:0000259" key="5">
    <source>
        <dbReference type="PROSITE" id="PS50122"/>
    </source>
</evidence>
<evidence type="ECO:0000256" key="4">
    <source>
        <dbReference type="PROSITE-ProRule" id="PRU00050"/>
    </source>
</evidence>
<proteinExistence type="predicted"/>
<gene>
    <name evidence="6" type="ORF">C7H79_17275</name>
</gene>
<dbReference type="SUPFAM" id="SSF52738">
    <property type="entry name" value="Methylesterase CheB, C-terminal domain"/>
    <property type="match status" value="1"/>
</dbReference>
<dbReference type="PROSITE" id="PS50122">
    <property type="entry name" value="CHEB"/>
    <property type="match status" value="1"/>
</dbReference>
<keyword evidence="1" id="KW-0378">Hydrolase</keyword>
<dbReference type="GO" id="GO:0008984">
    <property type="term" value="F:protein-glutamate methylesterase activity"/>
    <property type="evidence" value="ECO:0007669"/>
    <property type="project" value="UniProtKB-EC"/>
</dbReference>
<comment type="caution">
    <text evidence="6">The sequence shown here is derived from an EMBL/GenBank/DDBJ whole genome shotgun (WGS) entry which is preliminary data.</text>
</comment>
<dbReference type="AlphaFoldDB" id="A0A2P7NQJ5"/>
<evidence type="ECO:0000313" key="7">
    <source>
        <dbReference type="Proteomes" id="UP000241912"/>
    </source>
</evidence>
<dbReference type="OrthoDB" id="9816309at2"/>
<accession>A0A2P7NQJ5</accession>
<feature type="domain" description="CheB-type methylesterase" evidence="5">
    <location>
        <begin position="1"/>
        <end position="85"/>
    </location>
</feature>
<dbReference type="PANTHER" id="PTHR42872:SF3">
    <property type="entry name" value="PROTEIN-GLUTAMATE METHYLESTERASE_PROTEIN-GLUTAMINE GLUTAMINASE 1"/>
    <property type="match status" value="1"/>
</dbReference>
<dbReference type="InterPro" id="IPR000673">
    <property type="entry name" value="Sig_transdc_resp-reg_Me-estase"/>
</dbReference>
<keyword evidence="7" id="KW-1185">Reference proteome</keyword>
<dbReference type="EC" id="3.1.1.61" evidence="2"/>
<dbReference type="GO" id="GO:0005737">
    <property type="term" value="C:cytoplasm"/>
    <property type="evidence" value="ECO:0007669"/>
    <property type="project" value="InterPro"/>
</dbReference>
<evidence type="ECO:0000256" key="2">
    <source>
        <dbReference type="ARBA" id="ARBA00039140"/>
    </source>
</evidence>
<dbReference type="GO" id="GO:0006935">
    <property type="term" value="P:chemotaxis"/>
    <property type="evidence" value="ECO:0007669"/>
    <property type="project" value="InterPro"/>
</dbReference>